<dbReference type="InterPro" id="IPR017441">
    <property type="entry name" value="Protein_kinase_ATP_BS"/>
</dbReference>
<feature type="domain" description="Protein kinase" evidence="13">
    <location>
        <begin position="2869"/>
        <end position="3142"/>
    </location>
</feature>
<feature type="compositionally biased region" description="Polar residues" evidence="12">
    <location>
        <begin position="560"/>
        <end position="572"/>
    </location>
</feature>
<evidence type="ECO:0000256" key="2">
    <source>
        <dbReference type="ARBA" id="ARBA00022527"/>
    </source>
</evidence>
<dbReference type="Pfam" id="PF18346">
    <property type="entry name" value="SH3_15"/>
    <property type="match status" value="7"/>
</dbReference>
<dbReference type="Gene3D" id="1.25.10.10">
    <property type="entry name" value="Leucine-rich Repeat Variant"/>
    <property type="match status" value="1"/>
</dbReference>
<keyword evidence="5" id="KW-0677">Repeat</keyword>
<keyword evidence="4" id="KW-0479">Metal-binding</keyword>
<feature type="compositionally biased region" description="Polar residues" evidence="12">
    <location>
        <begin position="269"/>
        <end position="280"/>
    </location>
</feature>
<feature type="compositionally biased region" description="Polar residues" evidence="12">
    <location>
        <begin position="333"/>
        <end position="351"/>
    </location>
</feature>
<feature type="domain" description="NHR" evidence="14">
    <location>
        <begin position="1468"/>
        <end position="1621"/>
    </location>
</feature>
<dbReference type="SMART" id="SM00588">
    <property type="entry name" value="NEUZ"/>
    <property type="match status" value="1"/>
</dbReference>
<dbReference type="InterPro" id="IPR011009">
    <property type="entry name" value="Kinase-like_dom_sf"/>
</dbReference>
<feature type="compositionally biased region" description="Polar residues" evidence="12">
    <location>
        <begin position="827"/>
        <end position="861"/>
    </location>
</feature>
<evidence type="ECO:0000256" key="11">
    <source>
        <dbReference type="PROSITE-ProRule" id="PRU10141"/>
    </source>
</evidence>
<feature type="compositionally biased region" description="Polar residues" evidence="12">
    <location>
        <begin position="780"/>
        <end position="801"/>
    </location>
</feature>
<dbReference type="SUPFAM" id="SSF56112">
    <property type="entry name" value="Protein kinase-like (PK-like)"/>
    <property type="match status" value="1"/>
</dbReference>
<reference evidence="16" key="3">
    <citation type="submission" date="2025-08" db="UniProtKB">
        <authorList>
            <consortium name="RefSeq"/>
        </authorList>
    </citation>
    <scope>IDENTIFICATION</scope>
</reference>
<feature type="compositionally biased region" description="Basic and acidic residues" evidence="12">
    <location>
        <begin position="575"/>
        <end position="586"/>
    </location>
</feature>
<accession>A0A9J7N777</accession>
<feature type="compositionally biased region" description="Polar residues" evidence="12">
    <location>
        <begin position="160"/>
        <end position="207"/>
    </location>
</feature>
<dbReference type="SMART" id="SM00220">
    <property type="entry name" value="S_TKc"/>
    <property type="match status" value="1"/>
</dbReference>
<dbReference type="PROSITE" id="PS51065">
    <property type="entry name" value="NHR"/>
    <property type="match status" value="1"/>
</dbReference>
<reference evidence="15" key="2">
    <citation type="journal article" date="2020" name="Nat. Ecol. Evol.">
        <title>Deeply conserved synteny resolves early events in vertebrate evolution.</title>
        <authorList>
            <person name="Simakov O."/>
            <person name="Marletaz F."/>
            <person name="Yue J.X."/>
            <person name="O'Connell B."/>
            <person name="Jenkins J."/>
            <person name="Brandt A."/>
            <person name="Calef R."/>
            <person name="Tung C.H."/>
            <person name="Huang T.K."/>
            <person name="Schmutz J."/>
            <person name="Satoh N."/>
            <person name="Yu J.K."/>
            <person name="Putnam N.H."/>
            <person name="Green R.E."/>
            <person name="Rokhsar D.S."/>
        </authorList>
    </citation>
    <scope>NUCLEOTIDE SEQUENCE [LARGE SCALE GENOMIC DNA]</scope>
    <source>
        <strain evidence="15">S238N-H82</strain>
    </source>
</reference>
<dbReference type="SUPFAM" id="SSF48371">
    <property type="entry name" value="ARM repeat"/>
    <property type="match status" value="1"/>
</dbReference>
<evidence type="ECO:0000256" key="10">
    <source>
        <dbReference type="ARBA" id="ARBA00022840"/>
    </source>
</evidence>
<dbReference type="GO" id="GO:0061630">
    <property type="term" value="F:ubiquitin protein ligase activity"/>
    <property type="evidence" value="ECO:0000318"/>
    <property type="project" value="GO_Central"/>
</dbReference>
<dbReference type="GO" id="GO:0008270">
    <property type="term" value="F:zinc ion binding"/>
    <property type="evidence" value="ECO:0007669"/>
    <property type="project" value="UniProtKB-KW"/>
</dbReference>
<feature type="compositionally biased region" description="Polar residues" evidence="12">
    <location>
        <begin position="708"/>
        <end position="721"/>
    </location>
</feature>
<feature type="compositionally biased region" description="Polar residues" evidence="12">
    <location>
        <begin position="1402"/>
        <end position="1417"/>
    </location>
</feature>
<dbReference type="InterPro" id="IPR008271">
    <property type="entry name" value="Ser/Thr_kinase_AS"/>
</dbReference>
<dbReference type="InterPro" id="IPR016024">
    <property type="entry name" value="ARM-type_fold"/>
</dbReference>
<evidence type="ECO:0000259" key="14">
    <source>
        <dbReference type="PROSITE" id="PS51065"/>
    </source>
</evidence>
<dbReference type="KEGG" id="bfo:118429444"/>
<evidence type="ECO:0000256" key="8">
    <source>
        <dbReference type="ARBA" id="ARBA00022786"/>
    </source>
</evidence>
<dbReference type="InterPro" id="IPR011989">
    <property type="entry name" value="ARM-like"/>
</dbReference>
<dbReference type="OrthoDB" id="5981048at2759"/>
<dbReference type="FunFam" id="2.60.120.920:FF:000005">
    <property type="entry name" value="Putative E3 ubiquitin-protein ligase NEURL1B"/>
    <property type="match status" value="1"/>
</dbReference>
<feature type="compositionally biased region" description="Low complexity" evidence="12">
    <location>
        <begin position="1372"/>
        <end position="1384"/>
    </location>
</feature>
<keyword evidence="2" id="KW-0723">Serine/threonine-protein kinase</keyword>
<keyword evidence="6 11" id="KW-0547">Nucleotide-binding</keyword>
<feature type="compositionally biased region" description="Basic and acidic residues" evidence="12">
    <location>
        <begin position="1252"/>
        <end position="1268"/>
    </location>
</feature>
<dbReference type="InterPro" id="IPR043136">
    <property type="entry name" value="B30.2/SPRY_sf"/>
</dbReference>
<keyword evidence="15" id="KW-1185">Reference proteome</keyword>
<keyword evidence="10 11" id="KW-0067">ATP-binding</keyword>
<proteinExistence type="predicted"/>
<feature type="compositionally biased region" description="Basic and acidic residues" evidence="12">
    <location>
        <begin position="1315"/>
        <end position="1331"/>
    </location>
</feature>
<keyword evidence="7" id="KW-0863">Zinc-finger</keyword>
<dbReference type="GO" id="GO:0005524">
    <property type="term" value="F:ATP binding"/>
    <property type="evidence" value="ECO:0007669"/>
    <property type="project" value="UniProtKB-UniRule"/>
</dbReference>
<feature type="compositionally biased region" description="Polar residues" evidence="12">
    <location>
        <begin position="360"/>
        <end position="389"/>
    </location>
</feature>
<dbReference type="InterPro" id="IPR006573">
    <property type="entry name" value="NHR_dom"/>
</dbReference>
<evidence type="ECO:0000259" key="13">
    <source>
        <dbReference type="PROSITE" id="PS50011"/>
    </source>
</evidence>
<feature type="compositionally biased region" description="Basic and acidic residues" evidence="12">
    <location>
        <begin position="317"/>
        <end position="327"/>
    </location>
</feature>
<keyword evidence="2" id="KW-0418">Kinase</keyword>
<evidence type="ECO:0000256" key="4">
    <source>
        <dbReference type="ARBA" id="ARBA00022723"/>
    </source>
</evidence>
<sequence length="3180" mass="350898">MGKDKRGIYRGRCMRCTCSEYVVHPSPENHTCGYCECAPTQHEEISFSPAAAKGYHHQGKVPYRAYQTLSPHSGQLTDKPAARKEPVYNGRGPHSQERLYERKHGSQEQDSDPSHLHRIEHVAGGRSSKYYGKAVDAYSSQHTCVGNFEEVEPDLYSGEPPNSDSGHGTGMEPSTPTPTTKQFQNGSPYSSSMVYQNRNQLHGSPTSHGHRGYYGRPPGDFYGTKQYNDKYTGGSHVHQHHQPQPSARYLNQQRRSLYKQRPAVKQQHSDSAQHQGEHLANQQKSAILEQNQQYGGYVSHKLGNECGGSPSSPYLQERQRKQGEFMQDKSVPYQPSDTYDPQRHNTLSVHYQQLHRERSNGTQLHDSTLPNESHTSQNSGNTGSPSTHQKPVLQGESLTGSAQSYDSSQSYSPHISHTSPEGGKDIMAKMKHLHQKLRKLEEAQTSVKRELQNIITGVINLPVSEIEMKASMELLPVQANHSDNLVQLLPTWKEPLQMIPGGLVPEKKLMEAKLTLPSWQNPLILGTDVSRGKQIGSSLGIRPLHSIEQGLQPVAKPLVNYNSDTDGNNQSGVEDISRKDSREHDIGSSQGSILVESSEQDMQQVSKLEDNNSDSNGNKQSPPGQNQLDQHVDVSEDQQGSSNLEPRPLPNPKDSPQPCVKPSDTVSNKQSDENGGMVHVERSAAEGEFESTSKQTSENETESRQDDGSSLDSIPGHNSEQPVVKSLGNHLDTYELQSEQSVHDHLNLLTAKQPPQEDITGGVLKEEGSSLGSTSCPSSEQHTQQVTNLEDSNSDNNNTHGSLCVERKSMETEIESPDKQYPVDQELNMSGGQHTDSSPRSTPLPNTELSLQSMADTNVNDSGHVKENLIQTEVESPRESPVDLTEEGSRQHPVSAEGSTPSHDSDQSLQPVVQLKDGDSNSDVTTFMMTGSGVSDVSSLNVTDRHLTFVPNSSQGTKLQLPTSVSDSETEEYFSASGSEMEVDDDMHLLHAGVLQDKAVSHSEESITQDEPVSSSEVSRKQDEPVSSPEVSRKQDEPVSSLEVSRKQDEPVSSPEVSRKQDEPVSSLEVSRKQDEPVSSPEVSRKQDEPVSSPEVSKKQDEPVLSPEVSRKQDEPVSSSEGLTKQDEPVSSPEVSKKQGEPVSSPEVSRKQGEPVSSPEVSRKQDEPVSSSEGLTKQDEPVSSPEVSRKQDEPVSSSEVSKKQGEPVSSPEVSRKQDEHVSSSEGLTKQDEPVSSPEVSRKQDEPVSCSEVSRKQEVHEKKSEESKKTVASVSSSKESKVQNEPVSSSEVSWKNDDLASSSKASRKPDTSVLMSREKEAISSSEESKEQGEPVLSSAEPRKQEASGLSSGVLRNNDEPVSSSEVSKKRGASVSSPVVPSLMVSIEQDGKGTSAQAPRRQGTPVSTTDQSRGQSVSVSKAGGLEEKGVPVFNTKTARQSVSVYSSKTVNTLSSDCGRTHTRLKWKDQHDTFHPTVHGKNIKIGNNGTTARRDQCYTDGICFTKFPIKMECNIHLKIVESKKFRGSMRIGFTSNNPQDMSVESLPAHSYPEVQEGFWIKPLHDKLAQQGYVVTYMVDSSGDVFYSINGEEKGLFFSGVDVSCRLWAAVDIHGSTIAVQFANDQVVSDAVSRNIHEGDQVMLQVKTVETLQLLQEGHGGMQRDLEKVCSVLGSTFFILQAIGDPSTGVAIRIDDDEDVRVFYKKHNRVWCINPAALRKVGTADLSGIIREGDLVAIGNDLERIKQLQKDHGEWVETMERTLGKIGRVTKITHQGDLRLRVDGKTWTYNAKAVTKITMKKGVSGTSRHSVNCDKGLHYWKSGVAKVCTRCGECTANGADCNLRGSPFRSRGSPCGCREKTGGCADCGMCHSCAGETDDETDRKGSKMARLLRMLKKHVGEGDDSDEEEGHVIAVGDKVRVTTDAQTLPILQREGGLEWDEAMLQVIGMDGRATQVSAKSVTVHFPHHGRWSLVPGCLTKVCVRVKQRGGETYQKGELVRIITDRRQLKRIQSKHGGYSRDMAAALGKTGCVMRCKDGSVKVDVTGMSWWFNPAALSRAVLKGRESLDGLHIKDGDYVRVDVDAETFKTNQVCHGGYVDRMDKSVEDFGVVHHIDIDGDAVVYYPDGTRWCINAMSLGKVDPAECGQIDVSCVLEVADWVKVEADKDRIKRVQEKTDCIRWQVGYYKAAGKVGQVRTTYPFNDVIMVQIEGSGYPLNPKLLRRASPADLKEVLGSGDITNPGFTRGDLVKIAVDINKLRVLQDGHGGFVDKMDELLELVGSVSFIDRDGDVYVRFSIRRLCFNPYSLAKVTPEEDTFHVGDLVLIEPDQERFKDLQRPTKHGRYNEKMLPACGKVGRLLNVMDQDKVRVKVLGRNWVLNPQLVTRMGNPGLGTGDWKSAAICAPNKHDWSTGRCLVCVKCGECTHYGRLCPARDKPGRYPGSICGCGNGHAGCDDCGTCRSCAGEIQIHEDVESDGKDAHEMGWQGEAVEKLGVGECQPTSSEKAAAHKVISAVLKKMSQAVEQLKKSENKQSTDAASIKTTLENNLLSPFTKYVSSTHRKLMGDHLANIDATRVLLDQYLKCVPAEDIRERDEQTCLQLECLQLLRKLLVHGTNSSPEFCRTVGRSNLLATLLQDLSSFHKRTRDDTWPAIHSIVTILYNCARVPENQEYFASCNVVSVLTPYLRSKDEGIRITTLSCLAFIIEEENLHLIRLNVDMAELIVSLLKDAVGTPEHITTSLRGGNKYSALQVTTIISVLVRNDENKQILVAQGMVDLLIRLIQTGDDGEKEAALLCIRRLADSDVISGIIRRETKVKELLLQMRKDRKLSKVVRDAVTMTVDVLENGPPQETKGPTAAAGAGSISTIKVNDLLVETKTPLGGGGFGVVFRGYHRRWMMNVAVKKLYPLPKEQSLRVSEALIEEANFMRRAQNAYRFIVPLYGVCVDENLTALVMDYMENGSVWDLMSRVKHITWWALRWRILHETILGMNFLHSLDPQIIHHDLKSQNIMLDEDFHAKISDFGLSKYKHLASKSRGSEVCLAGTITHIPPENLVDIHLKAGEKFDVYSFGILIWETLTGQAPYENAHNSSHIRTAVINGQRPDKKAIPKVGPNELSFFTTLMEECWRTYPGERPQFRDLGERVHGVMQRTNVQIAEAIHAVRTALGKEKEQEVTQPFAADDGPDA</sequence>
<feature type="region of interest" description="Disordered" evidence="12">
    <location>
        <begin position="558"/>
        <end position="926"/>
    </location>
</feature>
<dbReference type="PROSITE" id="PS50011">
    <property type="entry name" value="PROTEIN_KINASE_DOM"/>
    <property type="match status" value="1"/>
</dbReference>
<feature type="compositionally biased region" description="Low complexity" evidence="12">
    <location>
        <begin position="401"/>
        <end position="419"/>
    </location>
</feature>
<feature type="compositionally biased region" description="Polar residues" evidence="12">
    <location>
        <begin position="613"/>
        <end position="629"/>
    </location>
</feature>
<dbReference type="InterPro" id="IPR000225">
    <property type="entry name" value="Armadillo"/>
</dbReference>
<feature type="region of interest" description="Disordered" evidence="12">
    <location>
        <begin position="70"/>
        <end position="116"/>
    </location>
</feature>
<dbReference type="Pfam" id="PF07177">
    <property type="entry name" value="Neuralized"/>
    <property type="match status" value="1"/>
</dbReference>
<evidence type="ECO:0000256" key="5">
    <source>
        <dbReference type="ARBA" id="ARBA00022737"/>
    </source>
</evidence>
<feature type="compositionally biased region" description="Polar residues" evidence="12">
    <location>
        <begin position="1346"/>
        <end position="1364"/>
    </location>
</feature>
<evidence type="ECO:0000313" key="15">
    <source>
        <dbReference type="Proteomes" id="UP000001554"/>
    </source>
</evidence>
<dbReference type="GeneID" id="118429444"/>
<keyword evidence="9" id="KW-0862">Zinc</keyword>
<dbReference type="PROSITE" id="PS00107">
    <property type="entry name" value="PROTEIN_KINASE_ATP"/>
    <property type="match status" value="1"/>
</dbReference>
<feature type="region of interest" description="Disordered" evidence="12">
    <location>
        <begin position="299"/>
        <end position="424"/>
    </location>
</feature>
<dbReference type="Pfam" id="PF07714">
    <property type="entry name" value="PK_Tyr_Ser-Thr"/>
    <property type="match status" value="1"/>
</dbReference>
<feature type="region of interest" description="Disordered" evidence="12">
    <location>
        <begin position="950"/>
        <end position="1421"/>
    </location>
</feature>
<dbReference type="GO" id="GO:0006897">
    <property type="term" value="P:endocytosis"/>
    <property type="evidence" value="ECO:0000318"/>
    <property type="project" value="GO_Central"/>
</dbReference>
<comment type="pathway">
    <text evidence="1">Protein modification; protein ubiquitination.</text>
</comment>
<dbReference type="GO" id="GO:0005737">
    <property type="term" value="C:cytoplasm"/>
    <property type="evidence" value="ECO:0000318"/>
    <property type="project" value="GO_Central"/>
</dbReference>
<keyword evidence="3" id="KW-0808">Transferase</keyword>
<feature type="compositionally biased region" description="Polar residues" evidence="12">
    <location>
        <begin position="950"/>
        <end position="967"/>
    </location>
</feature>
<dbReference type="SMART" id="SM00185">
    <property type="entry name" value="ARM"/>
    <property type="match status" value="2"/>
</dbReference>
<feature type="compositionally biased region" description="Polar residues" evidence="12">
    <location>
        <begin position="897"/>
        <end position="911"/>
    </location>
</feature>
<dbReference type="GO" id="GO:0016567">
    <property type="term" value="P:protein ubiquitination"/>
    <property type="evidence" value="ECO:0000318"/>
    <property type="project" value="GO_Central"/>
</dbReference>
<dbReference type="Gene3D" id="1.10.510.10">
    <property type="entry name" value="Transferase(Phosphotransferase) domain 1"/>
    <property type="match status" value="1"/>
</dbReference>
<gene>
    <name evidence="16" type="primary">LOC118429444</name>
</gene>
<feature type="compositionally biased region" description="Basic and acidic residues" evidence="12">
    <location>
        <begin position="1213"/>
        <end position="1232"/>
    </location>
</feature>
<evidence type="ECO:0000256" key="7">
    <source>
        <dbReference type="ARBA" id="ARBA00022771"/>
    </source>
</evidence>
<evidence type="ECO:0000313" key="16">
    <source>
        <dbReference type="RefSeq" id="XP_035695822.1"/>
    </source>
</evidence>
<dbReference type="PANTHER" id="PTHR24202:SF53">
    <property type="entry name" value="E3 UBIQUITIN-PROTEIN LIGASE MIB1"/>
    <property type="match status" value="1"/>
</dbReference>
<feature type="compositionally biased region" description="Polar residues" evidence="12">
    <location>
        <begin position="587"/>
        <end position="606"/>
    </location>
</feature>
<evidence type="ECO:0000256" key="3">
    <source>
        <dbReference type="ARBA" id="ARBA00022679"/>
    </source>
</evidence>
<keyword evidence="8" id="KW-0833">Ubl conjugation pathway</keyword>
<dbReference type="InterPro" id="IPR000719">
    <property type="entry name" value="Prot_kinase_dom"/>
</dbReference>
<protein>
    <submittedName>
        <fullName evidence="16">Uncharacterized protein LOC118429444</fullName>
    </submittedName>
</protein>
<feature type="compositionally biased region" description="Basic and acidic residues" evidence="12">
    <location>
        <begin position="94"/>
        <end position="116"/>
    </location>
</feature>
<feature type="region of interest" description="Disordered" evidence="12">
    <location>
        <begin position="258"/>
        <end position="280"/>
    </location>
</feature>
<dbReference type="PROSITE" id="PS00108">
    <property type="entry name" value="PROTEIN_KINASE_ST"/>
    <property type="match status" value="1"/>
</dbReference>
<dbReference type="GO" id="GO:0007219">
    <property type="term" value="P:Notch signaling pathway"/>
    <property type="evidence" value="ECO:0000318"/>
    <property type="project" value="GO_Central"/>
</dbReference>
<feature type="region of interest" description="Disordered" evidence="12">
    <location>
        <begin position="152"/>
        <end position="246"/>
    </location>
</feature>
<dbReference type="InterPro" id="IPR040847">
    <property type="entry name" value="SH3_15"/>
</dbReference>
<dbReference type="GO" id="GO:0004674">
    <property type="term" value="F:protein serine/threonine kinase activity"/>
    <property type="evidence" value="ECO:0007669"/>
    <property type="project" value="UniProtKB-KW"/>
</dbReference>
<evidence type="ECO:0000256" key="9">
    <source>
        <dbReference type="ARBA" id="ARBA00022833"/>
    </source>
</evidence>
<name>A0A9J7N777_BRAFL</name>
<evidence type="ECO:0000256" key="6">
    <source>
        <dbReference type="ARBA" id="ARBA00022741"/>
    </source>
</evidence>
<dbReference type="Gene3D" id="2.60.120.920">
    <property type="match status" value="1"/>
</dbReference>
<dbReference type="RefSeq" id="XP_035695822.1">
    <property type="nucleotide sequence ID" value="XM_035839929.1"/>
</dbReference>
<feature type="compositionally biased region" description="Polar residues" evidence="12">
    <location>
        <begin position="1282"/>
        <end position="1303"/>
    </location>
</feature>
<dbReference type="PANTHER" id="PTHR24202">
    <property type="entry name" value="E3 UBIQUITIN-PROTEIN LIGASE MIB2"/>
    <property type="match status" value="1"/>
</dbReference>
<dbReference type="Proteomes" id="UP000001554">
    <property type="component" value="Chromosome 13"/>
</dbReference>
<organism evidence="15 16">
    <name type="scientific">Branchiostoma floridae</name>
    <name type="common">Florida lancelet</name>
    <name type="synonym">Amphioxus</name>
    <dbReference type="NCBI Taxonomy" id="7739"/>
    <lineage>
        <taxon>Eukaryota</taxon>
        <taxon>Metazoa</taxon>
        <taxon>Chordata</taxon>
        <taxon>Cephalochordata</taxon>
        <taxon>Leptocardii</taxon>
        <taxon>Amphioxiformes</taxon>
        <taxon>Branchiostomatidae</taxon>
        <taxon>Branchiostoma</taxon>
    </lineage>
</organism>
<reference evidence="16" key="1">
    <citation type="journal article" date="2016" name="Genome Biol. Evol.">
        <title>Conserved non-coding elements in the most distant genera of cephalochordates: the Goldilocks principle.</title>
        <authorList>
            <person name="Yue J.X."/>
            <person name="Kozmikova I."/>
            <person name="Ono H."/>
            <person name="Nossa C.W."/>
            <person name="Kozmik Z."/>
            <person name="Putnam N.H."/>
            <person name="Yu J.K."/>
            <person name="Holland L.Z."/>
        </authorList>
    </citation>
    <scope>NUCLEOTIDE SEQUENCE</scope>
</reference>
<evidence type="ECO:0000256" key="1">
    <source>
        <dbReference type="ARBA" id="ARBA00004906"/>
    </source>
</evidence>
<evidence type="ECO:0000256" key="12">
    <source>
        <dbReference type="SAM" id="MobiDB-lite"/>
    </source>
</evidence>
<feature type="binding site" evidence="11">
    <location>
        <position position="2899"/>
    </location>
    <ligand>
        <name>ATP</name>
        <dbReference type="ChEBI" id="CHEBI:30616"/>
    </ligand>
</feature>
<feature type="compositionally biased region" description="Low complexity" evidence="12">
    <location>
        <begin position="769"/>
        <end position="779"/>
    </location>
</feature>
<dbReference type="InterPro" id="IPR001245">
    <property type="entry name" value="Ser-Thr/Tyr_kinase_cat_dom"/>
</dbReference>